<evidence type="ECO:0000313" key="3">
    <source>
        <dbReference type="Proteomes" id="UP001499978"/>
    </source>
</evidence>
<name>A0ABN3N241_9ACTN</name>
<feature type="domain" description="Bacterial SCP orthologue" evidence="1">
    <location>
        <begin position="47"/>
        <end position="135"/>
    </location>
</feature>
<keyword evidence="3" id="KW-1185">Reference proteome</keyword>
<dbReference type="Pfam" id="PF17844">
    <property type="entry name" value="SCP_3"/>
    <property type="match status" value="1"/>
</dbReference>
<dbReference type="InterPro" id="IPR041629">
    <property type="entry name" value="SCP_3"/>
</dbReference>
<sequence>MRHPGVGGLFVVGASYRPCVPEESGTTPAVSGVLAALDAGESPDLAVLRDAVRALLGELARRSPGRSVEVRVPPYGAVQCGPGPRHTRGTPANVVEMDALTWVLLATGRLTWVDAVGQGRVAASGTRSDISVFLP</sequence>
<reference evidence="2 3" key="1">
    <citation type="journal article" date="2019" name="Int. J. Syst. Evol. Microbiol.">
        <title>The Global Catalogue of Microorganisms (GCM) 10K type strain sequencing project: providing services to taxonomists for standard genome sequencing and annotation.</title>
        <authorList>
            <consortium name="The Broad Institute Genomics Platform"/>
            <consortium name="The Broad Institute Genome Sequencing Center for Infectious Disease"/>
            <person name="Wu L."/>
            <person name="Ma J."/>
        </authorList>
    </citation>
    <scope>NUCLEOTIDE SEQUENCE [LARGE SCALE GENOMIC DNA]</scope>
    <source>
        <strain evidence="2 3">JCM 3367</strain>
    </source>
</reference>
<comment type="caution">
    <text evidence="2">The sequence shown here is derived from an EMBL/GenBank/DDBJ whole genome shotgun (WGS) entry which is preliminary data.</text>
</comment>
<accession>A0ABN3N241</accession>
<dbReference type="Gene3D" id="3.30.1050.40">
    <property type="match status" value="1"/>
</dbReference>
<evidence type="ECO:0000259" key="1">
    <source>
        <dbReference type="Pfam" id="PF17844"/>
    </source>
</evidence>
<gene>
    <name evidence="2" type="ORF">GCM10010201_05600</name>
</gene>
<organism evidence="2 3">
    <name type="scientific">Pilimelia columellifera subsp. columellifera</name>
    <dbReference type="NCBI Taxonomy" id="706583"/>
    <lineage>
        <taxon>Bacteria</taxon>
        <taxon>Bacillati</taxon>
        <taxon>Actinomycetota</taxon>
        <taxon>Actinomycetes</taxon>
        <taxon>Micromonosporales</taxon>
        <taxon>Micromonosporaceae</taxon>
        <taxon>Pilimelia</taxon>
    </lineage>
</organism>
<dbReference type="Proteomes" id="UP001499978">
    <property type="component" value="Unassembled WGS sequence"/>
</dbReference>
<proteinExistence type="predicted"/>
<evidence type="ECO:0000313" key="2">
    <source>
        <dbReference type="EMBL" id="GAA2513002.1"/>
    </source>
</evidence>
<dbReference type="EMBL" id="BAAARY010000001">
    <property type="protein sequence ID" value="GAA2513002.1"/>
    <property type="molecule type" value="Genomic_DNA"/>
</dbReference>
<protein>
    <recommendedName>
        <fullName evidence="1">Bacterial SCP orthologue domain-containing protein</fullName>
    </recommendedName>
</protein>